<evidence type="ECO:0000313" key="14">
    <source>
        <dbReference type="Proteomes" id="UP000825179"/>
    </source>
</evidence>
<reference evidence="12" key="3">
    <citation type="submission" date="2021-08" db="EMBL/GenBank/DDBJ databases">
        <authorList>
            <person name="de Jong S."/>
            <person name="van den Broek M."/>
            <person name="Merkel A."/>
            <person name="de la Torre Cortes P."/>
            <person name="Kalamorz F."/>
            <person name="Cook G."/>
            <person name="van Loosdrecht M."/>
            <person name="McMillan D."/>
        </authorList>
    </citation>
    <scope>NUCLEOTIDE SEQUENCE</scope>
    <source>
        <strain evidence="12">TA2.A1</strain>
    </source>
</reference>
<evidence type="ECO:0000256" key="7">
    <source>
        <dbReference type="ARBA" id="ARBA00023136"/>
    </source>
</evidence>
<keyword evidence="5 9" id="KW-0812">Transmembrane</keyword>
<sequence length="170" mass="19268">MWKLWEKWMKRINGLVENITALFLAVMVLLIFLQIISRAVFQSSFAWTEELARYLMIWVTFLGASFAFQYGAHIGIEVVVNQLSPLLARLVKLCAAIACTVFFIVMIAKGLEIYDRAMIQRSAAMGIPMGYVYTVIPLSGLLMLLNLIDVTLKEWRQDSGQNKTKEGEIG</sequence>
<evidence type="ECO:0000256" key="5">
    <source>
        <dbReference type="ARBA" id="ARBA00022692"/>
    </source>
</evidence>
<feature type="transmembrane region" description="Helical" evidence="9">
    <location>
        <begin position="53"/>
        <end position="74"/>
    </location>
</feature>
<evidence type="ECO:0000256" key="3">
    <source>
        <dbReference type="ARBA" id="ARBA00022475"/>
    </source>
</evidence>
<evidence type="ECO:0000313" key="13">
    <source>
        <dbReference type="Proteomes" id="UP000010716"/>
    </source>
</evidence>
<feature type="transmembrane region" description="Helical" evidence="9">
    <location>
        <begin position="86"/>
        <end position="108"/>
    </location>
</feature>
<keyword evidence="14" id="KW-1185">Reference proteome</keyword>
<comment type="similarity">
    <text evidence="8">Belongs to the TRAP transporter small permease family.</text>
</comment>
<dbReference type="InterPro" id="IPR007387">
    <property type="entry name" value="TRAP_DctQ"/>
</dbReference>
<evidence type="ECO:0000256" key="9">
    <source>
        <dbReference type="SAM" id="Phobius"/>
    </source>
</evidence>
<keyword evidence="4" id="KW-0997">Cell inner membrane</keyword>
<reference evidence="12 14" key="2">
    <citation type="journal article" date="2020" name="Extremophiles">
        <title>Genomic analysis of Caldalkalibacillus thermarum TA2.A1 reveals aerobic alkaliphilic metabolism and evolutionary hallmarks linking alkaliphilic bacteria and plant life.</title>
        <authorList>
            <person name="de Jong S.I."/>
            <person name="van den Broek M.A."/>
            <person name="Merkel A.Y."/>
            <person name="de la Torre Cortes P."/>
            <person name="Kalamorz F."/>
            <person name="Cook G.M."/>
            <person name="van Loosdrecht M.C.M."/>
            <person name="McMillan D.G.G."/>
        </authorList>
    </citation>
    <scope>NUCLEOTIDE SEQUENCE [LARGE SCALE GENOMIC DNA]</scope>
    <source>
        <strain evidence="12 14">TA2.A1</strain>
    </source>
</reference>
<comment type="subcellular location">
    <subcellularLocation>
        <location evidence="1">Cell inner membrane</location>
        <topology evidence="1">Multi-pass membrane protein</topology>
    </subcellularLocation>
</comment>
<evidence type="ECO:0000256" key="4">
    <source>
        <dbReference type="ARBA" id="ARBA00022519"/>
    </source>
</evidence>
<dbReference type="PANTHER" id="PTHR35011:SF2">
    <property type="entry name" value="2,3-DIKETO-L-GULONATE TRAP TRANSPORTER SMALL PERMEASE PROTEIN YIAM"/>
    <property type="match status" value="1"/>
</dbReference>
<dbReference type="PANTHER" id="PTHR35011">
    <property type="entry name" value="2,3-DIKETO-L-GULONATE TRAP TRANSPORTER SMALL PERMEASE PROTEIN YIAM"/>
    <property type="match status" value="1"/>
</dbReference>
<dbReference type="Pfam" id="PF04290">
    <property type="entry name" value="DctQ"/>
    <property type="match status" value="1"/>
</dbReference>
<dbReference type="OrthoDB" id="9815614at2"/>
<dbReference type="KEGG" id="cthu:HUR95_03460"/>
<reference evidence="11 13" key="1">
    <citation type="journal article" date="2011" name="J. Bacteriol.">
        <title>Draft genome sequence of the thermoalkaliphilic Caldalkalibacillus thermarum strain TA2.A1.</title>
        <authorList>
            <person name="Kalamorz F."/>
            <person name="Keis S."/>
            <person name="McMillan D.G."/>
            <person name="Olsson K."/>
            <person name="Stanton J.A."/>
            <person name="Stockwell P."/>
            <person name="Black M.A."/>
            <person name="Klingeman D.M."/>
            <person name="Land M.L."/>
            <person name="Han C.S."/>
            <person name="Martin S.L."/>
            <person name="Becher S.A."/>
            <person name="Peddie C.J."/>
            <person name="Morgan H.W."/>
            <person name="Matthies D."/>
            <person name="Preiss L."/>
            <person name="Meier T."/>
            <person name="Brown S.D."/>
            <person name="Cook G.M."/>
        </authorList>
    </citation>
    <scope>NUCLEOTIDE SEQUENCE [LARGE SCALE GENOMIC DNA]</scope>
    <source>
        <strain evidence="11 13">TA2.A1</strain>
    </source>
</reference>
<evidence type="ECO:0000313" key="11">
    <source>
        <dbReference type="EMBL" id="EGL81970.1"/>
    </source>
</evidence>
<keyword evidence="6 9" id="KW-1133">Transmembrane helix</keyword>
<feature type="domain" description="Tripartite ATP-independent periplasmic transporters DctQ component" evidence="10">
    <location>
        <begin position="27"/>
        <end position="156"/>
    </location>
</feature>
<feature type="transmembrane region" description="Helical" evidence="9">
    <location>
        <begin position="129"/>
        <end position="148"/>
    </location>
</feature>
<dbReference type="EMBL" id="CP082237">
    <property type="protein sequence ID" value="QZT34463.1"/>
    <property type="molecule type" value="Genomic_DNA"/>
</dbReference>
<gene>
    <name evidence="11" type="ORF">CathTA2_2487</name>
    <name evidence="12" type="ORF">HUR95_03460</name>
</gene>
<evidence type="ECO:0000313" key="12">
    <source>
        <dbReference type="EMBL" id="QZT34463.1"/>
    </source>
</evidence>
<dbReference type="AlphaFoldDB" id="F5L9I3"/>
<dbReference type="RefSeq" id="WP_007505880.1">
    <property type="nucleotide sequence ID" value="NZ_AFCE01000158.1"/>
</dbReference>
<evidence type="ECO:0000256" key="6">
    <source>
        <dbReference type="ARBA" id="ARBA00022989"/>
    </source>
</evidence>
<name>F5L9I3_CALTT</name>
<keyword evidence="2" id="KW-0813">Transport</keyword>
<proteinExistence type="inferred from homology"/>
<dbReference type="GO" id="GO:0022857">
    <property type="term" value="F:transmembrane transporter activity"/>
    <property type="evidence" value="ECO:0007669"/>
    <property type="project" value="TreeGrafter"/>
</dbReference>
<dbReference type="InterPro" id="IPR055348">
    <property type="entry name" value="DctQ"/>
</dbReference>
<protein>
    <submittedName>
        <fullName evidence="12">TRAP transporter small permease</fullName>
    </submittedName>
    <submittedName>
        <fullName evidence="11">Tripartite ATP-independent periplasmic transporter DctQ component</fullName>
    </submittedName>
</protein>
<evidence type="ECO:0000256" key="1">
    <source>
        <dbReference type="ARBA" id="ARBA00004429"/>
    </source>
</evidence>
<dbReference type="Proteomes" id="UP000825179">
    <property type="component" value="Chromosome"/>
</dbReference>
<evidence type="ECO:0000256" key="8">
    <source>
        <dbReference type="ARBA" id="ARBA00038436"/>
    </source>
</evidence>
<dbReference type="GO" id="GO:0005886">
    <property type="term" value="C:plasma membrane"/>
    <property type="evidence" value="ECO:0007669"/>
    <property type="project" value="UniProtKB-SubCell"/>
</dbReference>
<dbReference type="Proteomes" id="UP000010716">
    <property type="component" value="Unassembled WGS sequence"/>
</dbReference>
<accession>F5L9I3</accession>
<keyword evidence="7 9" id="KW-0472">Membrane</keyword>
<dbReference type="GO" id="GO:0015740">
    <property type="term" value="P:C4-dicarboxylate transport"/>
    <property type="evidence" value="ECO:0007669"/>
    <property type="project" value="TreeGrafter"/>
</dbReference>
<evidence type="ECO:0000256" key="2">
    <source>
        <dbReference type="ARBA" id="ARBA00022448"/>
    </source>
</evidence>
<dbReference type="eggNOG" id="COG3090">
    <property type="taxonomic scope" value="Bacteria"/>
</dbReference>
<feature type="transmembrane region" description="Helical" evidence="9">
    <location>
        <begin position="20"/>
        <end position="41"/>
    </location>
</feature>
<keyword evidence="3" id="KW-1003">Cell membrane</keyword>
<dbReference type="EMBL" id="AFCE01000158">
    <property type="protein sequence ID" value="EGL81970.1"/>
    <property type="molecule type" value="Genomic_DNA"/>
</dbReference>
<organism evidence="11 13">
    <name type="scientific">Caldalkalibacillus thermarum (strain TA2.A1)</name>
    <dbReference type="NCBI Taxonomy" id="986075"/>
    <lineage>
        <taxon>Bacteria</taxon>
        <taxon>Bacillati</taxon>
        <taxon>Bacillota</taxon>
        <taxon>Bacilli</taxon>
        <taxon>Bacillales</taxon>
        <taxon>Bacillaceae</taxon>
        <taxon>Caldalkalibacillus</taxon>
    </lineage>
</organism>
<evidence type="ECO:0000259" key="10">
    <source>
        <dbReference type="Pfam" id="PF04290"/>
    </source>
</evidence>